<name>A0A9Q0RVL9_9DIPT</name>
<keyword evidence="6" id="KW-1185">Reference proteome</keyword>
<sequence length="387" mass="45228">MDFENDAVCEKIINEIDLVFQNDSDLCTFEIIHLAANQNKNKSPVIHAENNLGLESWCTQHVYEYAHKTIFNKKMENPKSIHCISIVKYLNCAILINPDVATFWNIRRKLFINNKLNITKEFKFSSIVLSKKPKSNEAFCYRRWLFSFQSAFATDWTYELGLCERCADKSSSNYPAWCHRNWVLNKSPFLLKYEPRITEKFIRKHIGDYSGYSHRQYVLYKLLETNIVEDQQESCKYSELIHFVNRITSKQIATADQLIHILLPTGQTVHNEIQMKSFLHCMNIAAQDLEMCNELTNMYGYREAFQCHRRAVLKFIVESFKKFNCVDVIGDQPQQKIVKIDGSVYCGPYEFLECLRSSEGGRGELHRKWCQTFLGFQYRGDDSAAIA</sequence>
<keyword evidence="3" id="KW-0808">Transferase</keyword>
<dbReference type="PANTHER" id="PTHR11129:SF3">
    <property type="entry name" value="PROTEIN PRENYLTRANSFERASE ALPHA SUBUNIT REPEAT-CONTAINING PROTEIN 1"/>
    <property type="match status" value="1"/>
</dbReference>
<dbReference type="Gene3D" id="1.25.40.120">
    <property type="entry name" value="Protein prenylyltransferase"/>
    <property type="match status" value="1"/>
</dbReference>
<evidence type="ECO:0000256" key="1">
    <source>
        <dbReference type="ARBA" id="ARBA00006734"/>
    </source>
</evidence>
<dbReference type="GO" id="GO:0005737">
    <property type="term" value="C:cytoplasm"/>
    <property type="evidence" value="ECO:0007669"/>
    <property type="project" value="TreeGrafter"/>
</dbReference>
<evidence type="ECO:0000256" key="3">
    <source>
        <dbReference type="ARBA" id="ARBA00022679"/>
    </source>
</evidence>
<evidence type="ECO:0000256" key="2">
    <source>
        <dbReference type="ARBA" id="ARBA00022602"/>
    </source>
</evidence>
<dbReference type="PROSITE" id="PS51147">
    <property type="entry name" value="PFTA"/>
    <property type="match status" value="1"/>
</dbReference>
<dbReference type="Pfam" id="PF01239">
    <property type="entry name" value="PPTA"/>
    <property type="match status" value="3"/>
</dbReference>
<dbReference type="EMBL" id="WJQU01001876">
    <property type="protein sequence ID" value="KAJ6633588.1"/>
    <property type="molecule type" value="Genomic_DNA"/>
</dbReference>
<organism evidence="5 6">
    <name type="scientific">Pseudolycoriella hygida</name>
    <dbReference type="NCBI Taxonomy" id="35572"/>
    <lineage>
        <taxon>Eukaryota</taxon>
        <taxon>Metazoa</taxon>
        <taxon>Ecdysozoa</taxon>
        <taxon>Arthropoda</taxon>
        <taxon>Hexapoda</taxon>
        <taxon>Insecta</taxon>
        <taxon>Pterygota</taxon>
        <taxon>Neoptera</taxon>
        <taxon>Endopterygota</taxon>
        <taxon>Diptera</taxon>
        <taxon>Nematocera</taxon>
        <taxon>Sciaroidea</taxon>
        <taxon>Sciaridae</taxon>
        <taxon>Pseudolycoriella</taxon>
    </lineage>
</organism>
<comment type="similarity">
    <text evidence="1">Belongs to the protein prenyltransferase subunit alpha family.</text>
</comment>
<proteinExistence type="inferred from homology"/>
<evidence type="ECO:0000313" key="5">
    <source>
        <dbReference type="EMBL" id="KAJ6633588.1"/>
    </source>
</evidence>
<gene>
    <name evidence="5" type="primary">ptar1-b</name>
    <name evidence="5" type="ORF">Bhyg_15937</name>
</gene>
<dbReference type="InterPro" id="IPR002088">
    <property type="entry name" value="Prenyl_trans_a"/>
</dbReference>
<dbReference type="Proteomes" id="UP001151699">
    <property type="component" value="Unassembled WGS sequence"/>
</dbReference>
<dbReference type="SUPFAM" id="SSF48439">
    <property type="entry name" value="Protein prenylyltransferase"/>
    <property type="match status" value="1"/>
</dbReference>
<reference evidence="5" key="1">
    <citation type="submission" date="2022-07" db="EMBL/GenBank/DDBJ databases">
        <authorList>
            <person name="Trinca V."/>
            <person name="Uliana J.V.C."/>
            <person name="Torres T.T."/>
            <person name="Ward R.J."/>
            <person name="Monesi N."/>
        </authorList>
    </citation>
    <scope>NUCLEOTIDE SEQUENCE</scope>
    <source>
        <strain evidence="5">HSMRA1968</strain>
        <tissue evidence="5">Whole embryos</tissue>
    </source>
</reference>
<keyword evidence="4" id="KW-0677">Repeat</keyword>
<dbReference type="GO" id="GO:0008318">
    <property type="term" value="F:protein prenyltransferase activity"/>
    <property type="evidence" value="ECO:0007669"/>
    <property type="project" value="InterPro"/>
</dbReference>
<evidence type="ECO:0000256" key="4">
    <source>
        <dbReference type="ARBA" id="ARBA00022737"/>
    </source>
</evidence>
<comment type="caution">
    <text evidence="5">The sequence shown here is derived from an EMBL/GenBank/DDBJ whole genome shotgun (WGS) entry which is preliminary data.</text>
</comment>
<protein>
    <submittedName>
        <fullName evidence="5">Protein prenyltransferase alpha subunit repeat-containing protein 1-B</fullName>
    </submittedName>
</protein>
<accession>A0A9Q0RVL9</accession>
<evidence type="ECO:0000313" key="6">
    <source>
        <dbReference type="Proteomes" id="UP001151699"/>
    </source>
</evidence>
<dbReference type="OrthoDB" id="5358702at2759"/>
<dbReference type="PANTHER" id="PTHR11129">
    <property type="entry name" value="PROTEIN FARNESYLTRANSFERASE ALPHA SUBUNIT/RAB GERANYLGERANYL TRANSFERASE ALPHA SUBUNIT"/>
    <property type="match status" value="1"/>
</dbReference>
<dbReference type="AlphaFoldDB" id="A0A9Q0RVL9"/>
<keyword evidence="2" id="KW-0637">Prenyltransferase</keyword>